<keyword evidence="1" id="KW-0732">Signal</keyword>
<accession>A0A8H7XR81</accession>
<protein>
    <submittedName>
        <fullName evidence="2">Uncharacterized protein</fullName>
    </submittedName>
</protein>
<evidence type="ECO:0000313" key="2">
    <source>
        <dbReference type="EMBL" id="KAG5164263.1"/>
    </source>
</evidence>
<feature type="chain" id="PRO_5034749067" evidence="1">
    <location>
        <begin position="21"/>
        <end position="181"/>
    </location>
</feature>
<feature type="signal peptide" evidence="1">
    <location>
        <begin position="1"/>
        <end position="20"/>
    </location>
</feature>
<comment type="caution">
    <text evidence="2">The sequence shown here is derived from an EMBL/GenBank/DDBJ whole genome shotgun (WGS) entry which is preliminary data.</text>
</comment>
<gene>
    <name evidence="2" type="ORF">JR316_010769</name>
</gene>
<sequence>MRLLSSAFATLATLIPSALGVVIPGASTPLFYFVSSSPSSPSNLLPLRLNGGSGGYATLTGTSPIGQFYFAQGRLTALDPAGSTSLTYMPLLGSQLGPSGCSTYGQLGFVQGASSNKCARYDGFQIQSNIENSQLGAQLVINYVGGFYACGDGKDVWYKLSPGDGPSDCSPITLYTVPVTA</sequence>
<proteinExistence type="predicted"/>
<dbReference type="EMBL" id="JAFIQS010000012">
    <property type="protein sequence ID" value="KAG5164263.1"/>
    <property type="molecule type" value="Genomic_DNA"/>
</dbReference>
<dbReference type="OrthoDB" id="2818001at2759"/>
<evidence type="ECO:0000256" key="1">
    <source>
        <dbReference type="SAM" id="SignalP"/>
    </source>
</evidence>
<name>A0A8H7XR81_PSICU</name>
<dbReference type="AlphaFoldDB" id="A0A8H7XR81"/>
<reference evidence="2" key="1">
    <citation type="submission" date="2021-02" db="EMBL/GenBank/DDBJ databases">
        <title>Psilocybe cubensis genome.</title>
        <authorList>
            <person name="Mckernan K.J."/>
            <person name="Crawford S."/>
            <person name="Trippe A."/>
            <person name="Kane L.T."/>
            <person name="Mclaughlin S."/>
        </authorList>
    </citation>
    <scope>NUCLEOTIDE SEQUENCE [LARGE SCALE GENOMIC DNA]</scope>
    <source>
        <strain evidence="2">MGC-MH-2018</strain>
    </source>
</reference>
<organism evidence="2">
    <name type="scientific">Psilocybe cubensis</name>
    <name type="common">Psychedelic mushroom</name>
    <name type="synonym">Stropharia cubensis</name>
    <dbReference type="NCBI Taxonomy" id="181762"/>
    <lineage>
        <taxon>Eukaryota</taxon>
        <taxon>Fungi</taxon>
        <taxon>Dikarya</taxon>
        <taxon>Basidiomycota</taxon>
        <taxon>Agaricomycotina</taxon>
        <taxon>Agaricomycetes</taxon>
        <taxon>Agaricomycetidae</taxon>
        <taxon>Agaricales</taxon>
        <taxon>Agaricineae</taxon>
        <taxon>Strophariaceae</taxon>
        <taxon>Psilocybe</taxon>
    </lineage>
</organism>